<dbReference type="PROSITE" id="PS01031">
    <property type="entry name" value="SHSP"/>
    <property type="match status" value="1"/>
</dbReference>
<dbReference type="InterPro" id="IPR007052">
    <property type="entry name" value="CS_dom"/>
</dbReference>
<dbReference type="InterPro" id="IPR002068">
    <property type="entry name" value="A-crystallin/Hsp20_dom"/>
</dbReference>
<dbReference type="InterPro" id="IPR008978">
    <property type="entry name" value="HSP20-like_chaperone"/>
</dbReference>
<comment type="similarity">
    <text evidence="2 3">Belongs to the small heat shock protein (HSP20) family.</text>
</comment>
<comment type="caution">
    <text evidence="7">The sequence shown here is derived from an EMBL/GenBank/DDBJ whole genome shotgun (WGS) entry which is preliminary data.</text>
</comment>
<dbReference type="STRING" id="429701.A0A2G9GL32"/>
<dbReference type="Pfam" id="PF00011">
    <property type="entry name" value="HSP20"/>
    <property type="match status" value="1"/>
</dbReference>
<dbReference type="GO" id="GO:0006950">
    <property type="term" value="P:response to stress"/>
    <property type="evidence" value="ECO:0007669"/>
    <property type="project" value="UniProtKB-ARBA"/>
</dbReference>
<reference evidence="8" key="1">
    <citation type="journal article" date="2018" name="Gigascience">
        <title>Genome assembly of the Pink Ipe (Handroanthus impetiginosus, Bignoniaceae), a highly valued, ecologically keystone Neotropical timber forest tree.</title>
        <authorList>
            <person name="Silva-Junior O.B."/>
            <person name="Grattapaglia D."/>
            <person name="Novaes E."/>
            <person name="Collevatti R.G."/>
        </authorList>
    </citation>
    <scope>NUCLEOTIDE SEQUENCE [LARGE SCALE GENOMIC DNA]</scope>
    <source>
        <strain evidence="8">cv. UFG-1</strain>
    </source>
</reference>
<dbReference type="SUPFAM" id="SSF49764">
    <property type="entry name" value="HSP20-like chaperones"/>
    <property type="match status" value="1"/>
</dbReference>
<dbReference type="InterPro" id="IPR031107">
    <property type="entry name" value="Small_HSP"/>
</dbReference>
<feature type="domain" description="SHSP" evidence="5">
    <location>
        <begin position="142"/>
        <end position="258"/>
    </location>
</feature>
<dbReference type="OrthoDB" id="1431247at2759"/>
<feature type="domain" description="CS" evidence="6">
    <location>
        <begin position="140"/>
        <end position="256"/>
    </location>
</feature>
<dbReference type="PANTHER" id="PTHR11527">
    <property type="entry name" value="HEAT-SHOCK PROTEIN 20 FAMILY MEMBER"/>
    <property type="match status" value="1"/>
</dbReference>
<dbReference type="CDD" id="cd06464">
    <property type="entry name" value="ACD_sHsps-like"/>
    <property type="match status" value="1"/>
</dbReference>
<dbReference type="EMBL" id="NKXS01004565">
    <property type="protein sequence ID" value="PIN05966.1"/>
    <property type="molecule type" value="Genomic_DNA"/>
</dbReference>
<evidence type="ECO:0000313" key="7">
    <source>
        <dbReference type="EMBL" id="PIN05966.1"/>
    </source>
</evidence>
<feature type="region of interest" description="Disordered" evidence="4">
    <location>
        <begin position="71"/>
        <end position="131"/>
    </location>
</feature>
<keyword evidence="8" id="KW-1185">Reference proteome</keyword>
<evidence type="ECO:0000313" key="8">
    <source>
        <dbReference type="Proteomes" id="UP000231279"/>
    </source>
</evidence>
<proteinExistence type="inferred from homology"/>
<evidence type="ECO:0000259" key="5">
    <source>
        <dbReference type="PROSITE" id="PS01031"/>
    </source>
</evidence>
<dbReference type="AlphaFoldDB" id="A0A2G9GL32"/>
<accession>A0A2G9GL32</accession>
<organism evidence="7 8">
    <name type="scientific">Handroanthus impetiginosus</name>
    <dbReference type="NCBI Taxonomy" id="429701"/>
    <lineage>
        <taxon>Eukaryota</taxon>
        <taxon>Viridiplantae</taxon>
        <taxon>Streptophyta</taxon>
        <taxon>Embryophyta</taxon>
        <taxon>Tracheophyta</taxon>
        <taxon>Spermatophyta</taxon>
        <taxon>Magnoliopsida</taxon>
        <taxon>eudicotyledons</taxon>
        <taxon>Gunneridae</taxon>
        <taxon>Pentapetalae</taxon>
        <taxon>asterids</taxon>
        <taxon>lamiids</taxon>
        <taxon>Lamiales</taxon>
        <taxon>Bignoniaceae</taxon>
        <taxon>Crescentiina</taxon>
        <taxon>Tabebuia alliance</taxon>
        <taxon>Handroanthus</taxon>
    </lineage>
</organism>
<protein>
    <submittedName>
        <fullName evidence="7">Molecular chaperone (Small heat-shock protein Hsp26/Hsp42)</fullName>
    </submittedName>
</protein>
<evidence type="ECO:0000259" key="6">
    <source>
        <dbReference type="PROSITE" id="PS51203"/>
    </source>
</evidence>
<dbReference type="Gene3D" id="2.60.40.790">
    <property type="match status" value="1"/>
</dbReference>
<evidence type="ECO:0000256" key="1">
    <source>
        <dbReference type="ARBA" id="ARBA00023016"/>
    </source>
</evidence>
<evidence type="ECO:0000256" key="3">
    <source>
        <dbReference type="RuleBase" id="RU003616"/>
    </source>
</evidence>
<evidence type="ECO:0000256" key="2">
    <source>
        <dbReference type="PROSITE-ProRule" id="PRU00285"/>
    </source>
</evidence>
<sequence length="258" mass="28617">MESQVVRRRANVIAAHLASHEDISATATHVFPMTCSNSLNSVIGRCDNRMYFARQCSGSLGCHMRPASNEQGNFKSNGCQDKRTNALEPPVFSRPALSDRGIPNVKGIQSVDPSPEAPMFARPNETRGPTQFHFTERTHNVSPKGKWSPRMDVVESGFNYFITLEIPGVSIDNIKVEVNDQSLIVSGNRSNLSCGAIGSNKTTSCYHRREIFQGPYQIVWPLPTNANKENVSAEIQDGLLRITIPKLSGLRWLRKAHI</sequence>
<gene>
    <name evidence="7" type="ORF">CDL12_21490</name>
</gene>
<dbReference type="PROSITE" id="PS51203">
    <property type="entry name" value="CS"/>
    <property type="match status" value="1"/>
</dbReference>
<dbReference type="Proteomes" id="UP000231279">
    <property type="component" value="Unassembled WGS sequence"/>
</dbReference>
<name>A0A2G9GL32_9LAMI</name>
<evidence type="ECO:0000256" key="4">
    <source>
        <dbReference type="SAM" id="MobiDB-lite"/>
    </source>
</evidence>
<keyword evidence="1" id="KW-0346">Stress response</keyword>